<keyword evidence="3" id="KW-1185">Reference proteome</keyword>
<accession>A0A4D4L4A5</accession>
<dbReference type="Proteomes" id="UP000301309">
    <property type="component" value="Unassembled WGS sequence"/>
</dbReference>
<feature type="region of interest" description="Disordered" evidence="1">
    <location>
        <begin position="22"/>
        <end position="58"/>
    </location>
</feature>
<feature type="region of interest" description="Disordered" evidence="1">
    <location>
        <begin position="116"/>
        <end position="171"/>
    </location>
</feature>
<evidence type="ECO:0000256" key="1">
    <source>
        <dbReference type="SAM" id="MobiDB-lite"/>
    </source>
</evidence>
<name>A0A4D4L4A5_STRVO</name>
<evidence type="ECO:0000313" key="3">
    <source>
        <dbReference type="Proteomes" id="UP000301309"/>
    </source>
</evidence>
<gene>
    <name evidence="2" type="ORF">SVIO_046290</name>
</gene>
<organism evidence="2 3">
    <name type="scientific">Streptomyces violaceusniger</name>
    <dbReference type="NCBI Taxonomy" id="68280"/>
    <lineage>
        <taxon>Bacteria</taxon>
        <taxon>Bacillati</taxon>
        <taxon>Actinomycetota</taxon>
        <taxon>Actinomycetes</taxon>
        <taxon>Kitasatosporales</taxon>
        <taxon>Streptomycetaceae</taxon>
        <taxon>Streptomyces</taxon>
        <taxon>Streptomyces violaceusniger group</taxon>
    </lineage>
</organism>
<evidence type="ECO:0000313" key="2">
    <source>
        <dbReference type="EMBL" id="GDY54006.1"/>
    </source>
</evidence>
<dbReference type="AlphaFoldDB" id="A0A4D4L4A5"/>
<proteinExistence type="predicted"/>
<sequence length="171" mass="18534">MPSLRQLRYLGVILWSPPAPTAMPKPLRAGIPPSFRTATRSGSGAPGRRRFRLPRSPTVSFGTPTITAVLPAAAEPSWDARTVTRAWSPRVLPSAGRSRKGRTVLGCPPFQTRYEQVTRAPSRRQESLSRPTVATPASREVSMTTVTRPARFGTTENARSIDRSSLPGSGT</sequence>
<reference evidence="2 3" key="1">
    <citation type="journal article" date="2020" name="Int. J. Syst. Evol. Microbiol.">
        <title>Reclassification of Streptomyces castelarensis and Streptomyces sporoclivatus as later heterotypic synonyms of Streptomyces antimycoticus.</title>
        <authorList>
            <person name="Komaki H."/>
            <person name="Tamura T."/>
        </authorList>
    </citation>
    <scope>NUCLEOTIDE SEQUENCE [LARGE SCALE GENOMIC DNA]</scope>
    <source>
        <strain evidence="2 3">NBRC 13459</strain>
    </source>
</reference>
<dbReference type="EMBL" id="BJHW01000001">
    <property type="protein sequence ID" value="GDY54006.1"/>
    <property type="molecule type" value="Genomic_DNA"/>
</dbReference>
<comment type="caution">
    <text evidence="2">The sequence shown here is derived from an EMBL/GenBank/DDBJ whole genome shotgun (WGS) entry which is preliminary data.</text>
</comment>
<protein>
    <submittedName>
        <fullName evidence="2">Uncharacterized protein</fullName>
    </submittedName>
</protein>